<accession>A0A554XHH4</accession>
<evidence type="ECO:0000313" key="2">
    <source>
        <dbReference type="EMBL" id="TSE35239.1"/>
    </source>
</evidence>
<dbReference type="PROSITE" id="PS50887">
    <property type="entry name" value="GGDEF"/>
    <property type="match status" value="1"/>
</dbReference>
<comment type="caution">
    <text evidence="2">The sequence shown here is derived from an EMBL/GenBank/DDBJ whole genome shotgun (WGS) entry which is preliminary data.</text>
</comment>
<dbReference type="SUPFAM" id="SSF55073">
    <property type="entry name" value="Nucleotide cyclase"/>
    <property type="match status" value="1"/>
</dbReference>
<dbReference type="Proteomes" id="UP000318294">
    <property type="component" value="Unassembled WGS sequence"/>
</dbReference>
<proteinExistence type="predicted"/>
<name>A0A554XHH4_9BURK</name>
<dbReference type="OrthoDB" id="9157276at2"/>
<dbReference type="InterPro" id="IPR043128">
    <property type="entry name" value="Rev_trsase/Diguanyl_cyclase"/>
</dbReference>
<organism evidence="2 3">
    <name type="scientific">Tepidimonas charontis</name>
    <dbReference type="NCBI Taxonomy" id="2267262"/>
    <lineage>
        <taxon>Bacteria</taxon>
        <taxon>Pseudomonadati</taxon>
        <taxon>Pseudomonadota</taxon>
        <taxon>Betaproteobacteria</taxon>
        <taxon>Burkholderiales</taxon>
        <taxon>Tepidimonas</taxon>
    </lineage>
</organism>
<reference evidence="2 3" key="1">
    <citation type="submission" date="2019-07" db="EMBL/GenBank/DDBJ databases">
        <title>Tepidimonas charontis SPSP-6 draft genome.</title>
        <authorList>
            <person name="Da Costa M.S."/>
            <person name="Froufe H.J.C."/>
            <person name="Egas C."/>
            <person name="Albuquerque L."/>
        </authorList>
    </citation>
    <scope>NUCLEOTIDE SEQUENCE [LARGE SCALE GENOMIC DNA]</scope>
    <source>
        <strain evidence="2 3">SPSP-6</strain>
    </source>
</reference>
<protein>
    <submittedName>
        <fullName evidence="2">GGDEF: diguanylate cyclase (GGDEF) domain protein</fullName>
    </submittedName>
</protein>
<dbReference type="InterPro" id="IPR000160">
    <property type="entry name" value="GGDEF_dom"/>
</dbReference>
<evidence type="ECO:0000259" key="1">
    <source>
        <dbReference type="PROSITE" id="PS50887"/>
    </source>
</evidence>
<feature type="domain" description="GGDEF" evidence="1">
    <location>
        <begin position="42"/>
        <end position="178"/>
    </location>
</feature>
<dbReference type="AlphaFoldDB" id="A0A554XHH4"/>
<evidence type="ECO:0000313" key="3">
    <source>
        <dbReference type="Proteomes" id="UP000318294"/>
    </source>
</evidence>
<sequence>MSGAARARPAVPLLERSSGLHNASAALDYLVRMLSLAARRGLHTTVLALQLDEAAQLSAAAVRRAERRLVPALKARLRTHELLAHWAPGAFVVVLPDADIPSALVLASDLRQVAADAGARPGHRGAGGISLSIGVHTRAAHHDTVADWRTLAAEMIIAAQRALDVSAANGPGRIEIEP</sequence>
<dbReference type="RefSeq" id="WP_144327840.1">
    <property type="nucleotide sequence ID" value="NZ_VJON01000009.1"/>
</dbReference>
<keyword evidence="3" id="KW-1185">Reference proteome</keyword>
<gene>
    <name evidence="2" type="ORF">Tchar_00850</name>
</gene>
<dbReference type="Gene3D" id="3.30.70.270">
    <property type="match status" value="1"/>
</dbReference>
<dbReference type="EMBL" id="VJON01000009">
    <property type="protein sequence ID" value="TSE35239.1"/>
    <property type="molecule type" value="Genomic_DNA"/>
</dbReference>
<dbReference type="InterPro" id="IPR029787">
    <property type="entry name" value="Nucleotide_cyclase"/>
</dbReference>